<dbReference type="PROSITE" id="PS51140">
    <property type="entry name" value="CUE"/>
    <property type="match status" value="1"/>
</dbReference>
<name>W7HVN6_9PEZI</name>
<dbReference type="AlphaFoldDB" id="W7HVN6"/>
<protein>
    <recommendedName>
        <fullName evidence="2">CUE domain-containing protein</fullName>
    </recommendedName>
</protein>
<organism evidence="3 4">
    <name type="scientific">Drechslerella stenobrocha 248</name>
    <dbReference type="NCBI Taxonomy" id="1043628"/>
    <lineage>
        <taxon>Eukaryota</taxon>
        <taxon>Fungi</taxon>
        <taxon>Dikarya</taxon>
        <taxon>Ascomycota</taxon>
        <taxon>Pezizomycotina</taxon>
        <taxon>Orbiliomycetes</taxon>
        <taxon>Orbiliales</taxon>
        <taxon>Orbiliaceae</taxon>
        <taxon>Drechslerella</taxon>
    </lineage>
</organism>
<reference evidence="3 4" key="1">
    <citation type="submission" date="2013-05" db="EMBL/GenBank/DDBJ databases">
        <title>Drechslerella stenobrocha genome reveals carnivorous origination and mechanical trapping mechanism of predatory fungi.</title>
        <authorList>
            <person name="Liu X."/>
            <person name="Zhang W."/>
            <person name="Liu K."/>
        </authorList>
    </citation>
    <scope>NUCLEOTIDE SEQUENCE [LARGE SCALE GENOMIC DNA]</scope>
    <source>
        <strain evidence="3 4">248</strain>
    </source>
</reference>
<dbReference type="Gene3D" id="1.10.8.10">
    <property type="entry name" value="DNA helicase RuvA subunit, C-terminal domain"/>
    <property type="match status" value="1"/>
</dbReference>
<evidence type="ECO:0000313" key="3">
    <source>
        <dbReference type="EMBL" id="EWC44112.1"/>
    </source>
</evidence>
<proteinExistence type="predicted"/>
<evidence type="ECO:0000313" key="4">
    <source>
        <dbReference type="Proteomes" id="UP000024837"/>
    </source>
</evidence>
<gene>
    <name evidence="3" type="ORF">DRE_07169</name>
</gene>
<dbReference type="GO" id="GO:0043130">
    <property type="term" value="F:ubiquitin binding"/>
    <property type="evidence" value="ECO:0007669"/>
    <property type="project" value="InterPro"/>
</dbReference>
<dbReference type="EMBL" id="KI966446">
    <property type="protein sequence ID" value="EWC44112.1"/>
    <property type="molecule type" value="Genomic_DNA"/>
</dbReference>
<dbReference type="InterPro" id="IPR003892">
    <property type="entry name" value="CUE"/>
</dbReference>
<dbReference type="OrthoDB" id="3824970at2759"/>
<dbReference type="Pfam" id="PF02845">
    <property type="entry name" value="CUE"/>
    <property type="match status" value="1"/>
</dbReference>
<feature type="region of interest" description="Disordered" evidence="1">
    <location>
        <begin position="107"/>
        <end position="151"/>
    </location>
</feature>
<evidence type="ECO:0000256" key="1">
    <source>
        <dbReference type="SAM" id="MobiDB-lite"/>
    </source>
</evidence>
<feature type="domain" description="CUE" evidence="2">
    <location>
        <begin position="65"/>
        <end position="108"/>
    </location>
</feature>
<dbReference type="HOGENOM" id="CLU_083690_1_0_1"/>
<keyword evidence="4" id="KW-1185">Reference proteome</keyword>
<sequence>MSLASDDLAGSSSSSSLSSSINLPQFILCALVAALVYRYVISSPPSSIVTSPSHGRPTRPANAAVSADAIRALQSMFPQASIAAIRWELERNGGSLEIATEKILAEGSLPEPPLSPTRRAAQAPSPNPRSNSGGTTEGLVASASGSPVSKLGGHTDLISRYNLHSKLTSIQLGPSQPADTVFANKKNDKASLMLRGRERRDAMILQARRKMETMLRHP</sequence>
<accession>W7HVN6</accession>
<evidence type="ECO:0000259" key="2">
    <source>
        <dbReference type="PROSITE" id="PS51140"/>
    </source>
</evidence>
<dbReference type="Proteomes" id="UP000024837">
    <property type="component" value="Unassembled WGS sequence"/>
</dbReference>
<dbReference type="CDD" id="cd14424">
    <property type="entry name" value="CUE_Cue1p_like"/>
    <property type="match status" value="1"/>
</dbReference>